<keyword evidence="2" id="KW-1185">Reference proteome</keyword>
<name>A0A917XPW5_9ACTN</name>
<evidence type="ECO:0000313" key="2">
    <source>
        <dbReference type="Proteomes" id="UP000653411"/>
    </source>
</evidence>
<sequence length="203" mass="21893">MGAYGHDITAGMLVFDREDFTAYRPGSEPVWLVEKVVGHEERSPGGTTIYSTFAHVRNAEAHGRDTTASNSGWTGTKPVIRLVEAAAEDDHTKPGTFRMDRAMVAFLRATRFRGCTSDDYPTVRDLVNAAPYDRHGFLVGARTVTPHGLRYELGALLVCLGNLSCDLRAGRTTAADLEAGGISVPLLEATRAALRTADSAVRA</sequence>
<protein>
    <submittedName>
        <fullName evidence="1">Uncharacterized protein</fullName>
    </submittedName>
</protein>
<evidence type="ECO:0000313" key="1">
    <source>
        <dbReference type="EMBL" id="GGN44693.1"/>
    </source>
</evidence>
<reference evidence="1" key="2">
    <citation type="submission" date="2020-09" db="EMBL/GenBank/DDBJ databases">
        <authorList>
            <person name="Sun Q."/>
            <person name="Zhou Y."/>
        </authorList>
    </citation>
    <scope>NUCLEOTIDE SEQUENCE</scope>
    <source>
        <strain evidence="1">CGMCC 4.7110</strain>
    </source>
</reference>
<organism evidence="1 2">
    <name type="scientific">Streptomyces fuscichromogenes</name>
    <dbReference type="NCBI Taxonomy" id="1324013"/>
    <lineage>
        <taxon>Bacteria</taxon>
        <taxon>Bacillati</taxon>
        <taxon>Actinomycetota</taxon>
        <taxon>Actinomycetes</taxon>
        <taxon>Kitasatosporales</taxon>
        <taxon>Streptomycetaceae</taxon>
        <taxon>Streptomyces</taxon>
    </lineage>
</organism>
<gene>
    <name evidence="1" type="ORF">GCM10011578_095930</name>
</gene>
<dbReference type="AlphaFoldDB" id="A0A917XPW5"/>
<dbReference type="RefSeq" id="WP_189269297.1">
    <property type="nucleotide sequence ID" value="NZ_BMML01000043.1"/>
</dbReference>
<reference evidence="1" key="1">
    <citation type="journal article" date="2014" name="Int. J. Syst. Evol. Microbiol.">
        <title>Complete genome sequence of Corynebacterium casei LMG S-19264T (=DSM 44701T), isolated from a smear-ripened cheese.</title>
        <authorList>
            <consortium name="US DOE Joint Genome Institute (JGI-PGF)"/>
            <person name="Walter F."/>
            <person name="Albersmeier A."/>
            <person name="Kalinowski J."/>
            <person name="Ruckert C."/>
        </authorList>
    </citation>
    <scope>NUCLEOTIDE SEQUENCE</scope>
    <source>
        <strain evidence="1">CGMCC 4.7110</strain>
    </source>
</reference>
<dbReference type="Proteomes" id="UP000653411">
    <property type="component" value="Unassembled WGS sequence"/>
</dbReference>
<proteinExistence type="predicted"/>
<dbReference type="EMBL" id="BMML01000043">
    <property type="protein sequence ID" value="GGN44693.1"/>
    <property type="molecule type" value="Genomic_DNA"/>
</dbReference>
<accession>A0A917XPW5</accession>
<comment type="caution">
    <text evidence="1">The sequence shown here is derived from an EMBL/GenBank/DDBJ whole genome shotgun (WGS) entry which is preliminary data.</text>
</comment>